<comment type="subcellular location">
    <subcellularLocation>
        <location evidence="1">Cytoplasm</location>
        <location evidence="1">Cytoskeleton</location>
        <location evidence="1">Microtubule organizing center</location>
        <location evidence="1">Centrosome</location>
    </subcellularLocation>
</comment>
<evidence type="ECO:0000256" key="6">
    <source>
        <dbReference type="ARBA" id="ARBA00023054"/>
    </source>
</evidence>
<reference evidence="11 12" key="1">
    <citation type="submission" date="2024-09" db="EMBL/GenBank/DDBJ databases">
        <title>Chromosome-scale assembly of Riccia sorocarpa.</title>
        <authorList>
            <person name="Paukszto L."/>
        </authorList>
    </citation>
    <scope>NUCLEOTIDE SEQUENCE [LARGE SCALE GENOMIC DNA]</scope>
    <source>
        <strain evidence="11">LP-2024</strain>
        <tissue evidence="11">Aerial parts of the thallus</tissue>
    </source>
</reference>
<keyword evidence="12" id="KW-1185">Reference proteome</keyword>
<protein>
    <recommendedName>
        <fullName evidence="3">Centrosomal protein of 70 kDa</fullName>
    </recommendedName>
</protein>
<feature type="region of interest" description="Disordered" evidence="10">
    <location>
        <begin position="366"/>
        <end position="400"/>
    </location>
</feature>
<sequence>MEDLAHFIQSMSEKYGLLDGIDNKEQPGELNGLATGKQIKEPPSSAASNSHANNNEVSSGQQASNWEYLSLFVTGETVDTKKASSVAFQSEGDSHLHAYARMIDINKSPEPESPLPTTSQVVVQESEDGDESFLEVDSVPVGCGEIGKVEKSFSKEYVQNVYVLKESGGKHQQTNCESLDESSQLREVISRQNSLRSLQSSRRTNEQCCPMELDQDSQIRVSSSRSDHLDDQTDPSAVENREVQQHRAECSTTTTAGDANYEENQTRRPISTGSLSANAGWGQAHSQARPHRGVVSSFVVLDNEADFGENVALHEYAISSGGSSSKSYRTEGPDTGQDVRKSQDGRSGTLMDEYCSNLHCDDQLEEEAERRSRHLSKGHRQAQHTRSRSLDEPEKGIDSSYGEYYAGEEENPLVNDQTQEGESASGFEFIGTDVSGGFDLGKIAATFGKPIKEEHQRITIRGSELGIQPKKGNYKQGEFHQELTQELQETETTKPSFNERNRDPLEAHQQSLKNSKMAKKEKEQRDHAGDWDDLDEEDISLSGRQRNNQNLLVDRGPGKQQTEASSARVQGLPTDSYHVLEEGEGTSNEGGYSSFRTNSFGYRCNKSGNEKEEHAGNQDKLESFDHRERKNENGRPSEGTRKKHRAKHYVLDSPENYSHVGDLLTSIDALANIEMRDRSSFLDKATNKLIAEVEASNEPSMKSKSSSDSARMVEKMLPHESSRLEKHGLESQRQQSAGLTSDLSGPCTIDEARNFESWDLDEEFNLHPGRPLWESENIKSKWIYVNSILCDNGFSRLNSSCLNPTVESIDELFDALEDVVRNYSRREKLVQELLAERDSLRQEEERNDQVTVKLETQVESLKEKLAASEQRAELAAAAAGKNIAAQRKEHQRLEATHASLLQRCSQLEHVCRAKERSIGKLQEKIQDAVTREHSQRTRDKELYDKLKQKVAISQKAQGEIIESNFLLRDLKPVAIVGIYERQRAASEAEMNQLREENARLCKELREKENTLLSKAMSAVDADQAELDQREQDLIQQLTEVLEIQQVGNDCLRRPNIGFTSESNPCVNRGLCNLRHHYNYRDQPLFQ</sequence>
<feature type="region of interest" description="Disordered" evidence="10">
    <location>
        <begin position="192"/>
        <end position="290"/>
    </location>
</feature>
<dbReference type="EMBL" id="JBJQOH010000007">
    <property type="protein sequence ID" value="KAL3679427.1"/>
    <property type="molecule type" value="Genomic_DNA"/>
</dbReference>
<feature type="compositionally biased region" description="Polar residues" evidence="10">
    <location>
        <begin position="559"/>
        <end position="568"/>
    </location>
</feature>
<gene>
    <name evidence="11" type="ORF">R1sor_022383</name>
</gene>
<keyword evidence="4" id="KW-0963">Cytoplasm</keyword>
<comment type="subunit">
    <text evidence="2">Directly interacts with tubulin-gamma; this interaction determines centrosomal localization.</text>
</comment>
<feature type="compositionally biased region" description="Low complexity" evidence="10">
    <location>
        <begin position="192"/>
        <end position="202"/>
    </location>
</feature>
<feature type="region of interest" description="Disordered" evidence="10">
    <location>
        <begin position="484"/>
        <end position="646"/>
    </location>
</feature>
<feature type="compositionally biased region" description="Basic and acidic residues" evidence="10">
    <location>
        <begin position="328"/>
        <end position="344"/>
    </location>
</feature>
<evidence type="ECO:0000256" key="5">
    <source>
        <dbReference type="ARBA" id="ARBA00022803"/>
    </source>
</evidence>
<name>A0ABD3GJP0_9MARC</name>
<dbReference type="Proteomes" id="UP001633002">
    <property type="component" value="Unassembled WGS sequence"/>
</dbReference>
<evidence type="ECO:0000256" key="4">
    <source>
        <dbReference type="ARBA" id="ARBA00022490"/>
    </source>
</evidence>
<comment type="function">
    <text evidence="8">Plays a role in the organization of both preexisting and nascent microtubules in interphase cells. During mitosis, required for the organization and orientation of the mitotic spindle.</text>
</comment>
<evidence type="ECO:0000256" key="2">
    <source>
        <dbReference type="ARBA" id="ARBA00011832"/>
    </source>
</evidence>
<dbReference type="InterPro" id="IPR037692">
    <property type="entry name" value="CEP70"/>
</dbReference>
<feature type="coiled-coil region" evidence="9">
    <location>
        <begin position="823"/>
        <end position="903"/>
    </location>
</feature>
<evidence type="ECO:0000256" key="7">
    <source>
        <dbReference type="ARBA" id="ARBA00023212"/>
    </source>
</evidence>
<proteinExistence type="predicted"/>
<feature type="compositionally biased region" description="Basic and acidic residues" evidence="10">
    <location>
        <begin position="497"/>
        <end position="506"/>
    </location>
</feature>
<feature type="compositionally biased region" description="Basic residues" evidence="10">
    <location>
        <begin position="371"/>
        <end position="387"/>
    </location>
</feature>
<evidence type="ECO:0000256" key="9">
    <source>
        <dbReference type="SAM" id="Coils"/>
    </source>
</evidence>
<feature type="compositionally biased region" description="Basic and acidic residues" evidence="10">
    <location>
        <begin position="608"/>
        <end position="640"/>
    </location>
</feature>
<evidence type="ECO:0000313" key="12">
    <source>
        <dbReference type="Proteomes" id="UP001633002"/>
    </source>
</evidence>
<evidence type="ECO:0000256" key="3">
    <source>
        <dbReference type="ARBA" id="ARBA00018408"/>
    </source>
</evidence>
<organism evidence="11 12">
    <name type="scientific">Riccia sorocarpa</name>
    <dbReference type="NCBI Taxonomy" id="122646"/>
    <lineage>
        <taxon>Eukaryota</taxon>
        <taxon>Viridiplantae</taxon>
        <taxon>Streptophyta</taxon>
        <taxon>Embryophyta</taxon>
        <taxon>Marchantiophyta</taxon>
        <taxon>Marchantiopsida</taxon>
        <taxon>Marchantiidae</taxon>
        <taxon>Marchantiales</taxon>
        <taxon>Ricciaceae</taxon>
        <taxon>Riccia</taxon>
    </lineage>
</organism>
<feature type="region of interest" description="Disordered" evidence="10">
    <location>
        <begin position="695"/>
        <end position="715"/>
    </location>
</feature>
<evidence type="ECO:0000256" key="1">
    <source>
        <dbReference type="ARBA" id="ARBA00004300"/>
    </source>
</evidence>
<keyword evidence="6 9" id="KW-0175">Coiled coil</keyword>
<dbReference type="PANTHER" id="PTHR14594">
    <property type="entry name" value="CENTROSOMAL PROTEIN OF 70 KDA"/>
    <property type="match status" value="1"/>
</dbReference>
<evidence type="ECO:0000313" key="11">
    <source>
        <dbReference type="EMBL" id="KAL3679427.1"/>
    </source>
</evidence>
<feature type="compositionally biased region" description="Low complexity" evidence="10">
    <location>
        <begin position="700"/>
        <end position="709"/>
    </location>
</feature>
<feature type="region of interest" description="Disordered" evidence="10">
    <location>
        <begin position="320"/>
        <end position="350"/>
    </location>
</feature>
<feature type="compositionally biased region" description="Polar residues" evidence="10">
    <location>
        <begin position="585"/>
        <end position="600"/>
    </location>
</feature>
<dbReference type="AlphaFoldDB" id="A0ABD3GJP0"/>
<feature type="compositionally biased region" description="Basic and acidic residues" evidence="10">
    <location>
        <begin position="518"/>
        <end position="530"/>
    </location>
</feature>
<feature type="coiled-coil region" evidence="9">
    <location>
        <begin position="976"/>
        <end position="1010"/>
    </location>
</feature>
<dbReference type="PANTHER" id="PTHR14594:SF1">
    <property type="entry name" value="CENTROSOMAL PROTEIN OF 70 KDA"/>
    <property type="match status" value="1"/>
</dbReference>
<evidence type="ECO:0000256" key="10">
    <source>
        <dbReference type="SAM" id="MobiDB-lite"/>
    </source>
</evidence>
<feature type="compositionally biased region" description="Basic and acidic residues" evidence="10">
    <location>
        <begin position="239"/>
        <end position="249"/>
    </location>
</feature>
<feature type="compositionally biased region" description="Polar residues" evidence="10">
    <location>
        <begin position="542"/>
        <end position="551"/>
    </location>
</feature>
<comment type="caution">
    <text evidence="11">The sequence shown here is derived from an EMBL/GenBank/DDBJ whole genome shotgun (WGS) entry which is preliminary data.</text>
</comment>
<evidence type="ECO:0000256" key="8">
    <source>
        <dbReference type="ARBA" id="ARBA00025273"/>
    </source>
</evidence>
<feature type="compositionally biased region" description="Low complexity" evidence="10">
    <location>
        <begin position="44"/>
        <end position="59"/>
    </location>
</feature>
<feature type="compositionally biased region" description="Polar residues" evidence="10">
    <location>
        <begin position="267"/>
        <end position="277"/>
    </location>
</feature>
<accession>A0ABD3GJP0</accession>
<feature type="region of interest" description="Disordered" evidence="10">
    <location>
        <begin position="19"/>
        <end position="62"/>
    </location>
</feature>
<keyword evidence="7" id="KW-0206">Cytoskeleton</keyword>
<feature type="compositionally biased region" description="Basic and acidic residues" evidence="10">
    <location>
        <begin position="388"/>
        <end position="397"/>
    </location>
</feature>
<keyword evidence="5" id="KW-0802">TPR repeat</keyword>